<comment type="caution">
    <text evidence="6">The sequence shown here is derived from an EMBL/GenBank/DDBJ whole genome shotgun (WGS) entry which is preliminary data.</text>
</comment>
<sequence>MNSIKNTNLDVAQYAMSCVNSIEKANQKKYKTLVKKMSALIQRNGLILTLAFVFSKGTNNEHGKVLEQMRNWCTNNYKLTRIFDGKQEIDNSMFIEKITSLSQREYVLVTREMIVLFGWIKRFADGMIEGEE</sequence>
<keyword evidence="7" id="KW-1185">Reference proteome</keyword>
<dbReference type="Gene3D" id="1.10.520.30">
    <property type="entry name" value="AF1862-like domain"/>
    <property type="match status" value="1"/>
</dbReference>
<comment type="similarity">
    <text evidence="2">Belongs to the CRISPR system Cmr5 family.</text>
</comment>
<dbReference type="GO" id="GO:0005737">
    <property type="term" value="C:cytoplasm"/>
    <property type="evidence" value="ECO:0007669"/>
    <property type="project" value="UniProtKB-SubCell"/>
</dbReference>
<name>A0A1V4IS90_9CLOT</name>
<organism evidence="6 7">
    <name type="scientific">Clostridium oryzae</name>
    <dbReference type="NCBI Taxonomy" id="1450648"/>
    <lineage>
        <taxon>Bacteria</taxon>
        <taxon>Bacillati</taxon>
        <taxon>Bacillota</taxon>
        <taxon>Clostridia</taxon>
        <taxon>Eubacteriales</taxon>
        <taxon>Clostridiaceae</taxon>
        <taxon>Clostridium</taxon>
    </lineage>
</organism>
<dbReference type="Proteomes" id="UP000190080">
    <property type="component" value="Unassembled WGS sequence"/>
</dbReference>
<dbReference type="InterPro" id="IPR010160">
    <property type="entry name" value="CRISPR-assoc_prot_Cmr5"/>
</dbReference>
<dbReference type="Pfam" id="PF09701">
    <property type="entry name" value="Cas_Cmr5"/>
    <property type="match status" value="1"/>
</dbReference>
<evidence type="ECO:0000313" key="6">
    <source>
        <dbReference type="EMBL" id="OPJ62773.1"/>
    </source>
</evidence>
<dbReference type="STRING" id="1450648.CLORY_16530"/>
<evidence type="ECO:0000256" key="2">
    <source>
        <dbReference type="ARBA" id="ARBA00006161"/>
    </source>
</evidence>
<keyword evidence="4" id="KW-0051">Antiviral defense</keyword>
<evidence type="ECO:0000256" key="4">
    <source>
        <dbReference type="ARBA" id="ARBA00023118"/>
    </source>
</evidence>
<dbReference type="GO" id="GO:0051607">
    <property type="term" value="P:defense response to virus"/>
    <property type="evidence" value="ECO:0007669"/>
    <property type="project" value="UniProtKB-KW"/>
</dbReference>
<dbReference type="CDD" id="cd09749">
    <property type="entry name" value="Cmr5_III-B"/>
    <property type="match status" value="1"/>
</dbReference>
<evidence type="ECO:0000256" key="1">
    <source>
        <dbReference type="ARBA" id="ARBA00004496"/>
    </source>
</evidence>
<dbReference type="InterPro" id="IPR023101">
    <property type="entry name" value="AF1862-like_dom_sf"/>
</dbReference>
<dbReference type="RefSeq" id="WP_079423176.1">
    <property type="nucleotide sequence ID" value="NZ_MZGV01000013.1"/>
</dbReference>
<evidence type="ECO:0000313" key="7">
    <source>
        <dbReference type="Proteomes" id="UP000190080"/>
    </source>
</evidence>
<dbReference type="NCBIfam" id="TIGR01881">
    <property type="entry name" value="cas_Cmr5"/>
    <property type="match status" value="1"/>
</dbReference>
<dbReference type="AlphaFoldDB" id="A0A1V4IS90"/>
<protein>
    <recommendedName>
        <fullName evidence="5">CRISPR type III-B/RAMP module-associated protein Cmr5</fullName>
    </recommendedName>
</protein>
<evidence type="ECO:0000256" key="5">
    <source>
        <dbReference type="ARBA" id="ARBA00030001"/>
    </source>
</evidence>
<reference evidence="6 7" key="1">
    <citation type="submission" date="2017-03" db="EMBL/GenBank/DDBJ databases">
        <title>Genome sequence of Clostridium oryzae DSM 28571.</title>
        <authorList>
            <person name="Poehlein A."/>
            <person name="Daniel R."/>
        </authorList>
    </citation>
    <scope>NUCLEOTIDE SEQUENCE [LARGE SCALE GENOMIC DNA]</scope>
    <source>
        <strain evidence="6 7">DSM 28571</strain>
    </source>
</reference>
<evidence type="ECO:0000256" key="3">
    <source>
        <dbReference type="ARBA" id="ARBA00022490"/>
    </source>
</evidence>
<dbReference type="OrthoDB" id="1716617at2"/>
<keyword evidence="3" id="KW-0963">Cytoplasm</keyword>
<dbReference type="EMBL" id="MZGV01000013">
    <property type="protein sequence ID" value="OPJ62773.1"/>
    <property type="molecule type" value="Genomic_DNA"/>
</dbReference>
<gene>
    <name evidence="6" type="ORF">CLORY_16530</name>
</gene>
<dbReference type="SUPFAM" id="SSF158568">
    <property type="entry name" value="AF1862-like"/>
    <property type="match status" value="1"/>
</dbReference>
<proteinExistence type="inferred from homology"/>
<comment type="subcellular location">
    <subcellularLocation>
        <location evidence="1">Cytoplasm</location>
    </subcellularLocation>
</comment>
<accession>A0A1V4IS90</accession>